<protein>
    <submittedName>
        <fullName evidence="1">Uncharacterized protein</fullName>
    </submittedName>
</protein>
<dbReference type="OrthoDB" id="3123246at2759"/>
<proteinExistence type="predicted"/>
<keyword evidence="2" id="KW-1185">Reference proteome</keyword>
<name>A0A9P5X0I7_9AGAR</name>
<accession>A0A9P5X0I7</accession>
<organism evidence="1 2">
    <name type="scientific">Macrolepiota fuliginosa MF-IS2</name>
    <dbReference type="NCBI Taxonomy" id="1400762"/>
    <lineage>
        <taxon>Eukaryota</taxon>
        <taxon>Fungi</taxon>
        <taxon>Dikarya</taxon>
        <taxon>Basidiomycota</taxon>
        <taxon>Agaricomycotina</taxon>
        <taxon>Agaricomycetes</taxon>
        <taxon>Agaricomycetidae</taxon>
        <taxon>Agaricales</taxon>
        <taxon>Agaricineae</taxon>
        <taxon>Agaricaceae</taxon>
        <taxon>Macrolepiota</taxon>
    </lineage>
</organism>
<dbReference type="Proteomes" id="UP000807342">
    <property type="component" value="Unassembled WGS sequence"/>
</dbReference>
<evidence type="ECO:0000313" key="2">
    <source>
        <dbReference type="Proteomes" id="UP000807342"/>
    </source>
</evidence>
<sequence>MACKAKSKPASNAPPPFQLSATTEQFLTAMNQNCHIASQFTAEEILCIDCPHFEEILMNLLNMNFTKVNKPTLNTSATIEVDDNEDVLSYNELSPTEELTNSIAAFGQWFESNNIPDDQCTSLVNNIRHLTMIEAALQTPAPSHKATTPPPSTVVATLPAAAASNPPASPHGHASYAGTAARNLNPAAPPFVHGPPCAPVQPPAQAQQPVSSKCSKQLFFATRGPSQCQFYIEVLSIPTNTSLPTMVNMANKALACAKSTLKVDSALFSPCGITCVTATVPFTLDLDIIKATLSGGLLRIIDVPFFKSGTTDPFSSAEVDAQLQHSIIPSDFVVHWRYVCNSPKADSATIWINLSDSQ</sequence>
<comment type="caution">
    <text evidence="1">The sequence shown here is derived from an EMBL/GenBank/DDBJ whole genome shotgun (WGS) entry which is preliminary data.</text>
</comment>
<dbReference type="EMBL" id="MU151617">
    <property type="protein sequence ID" value="KAF9442518.1"/>
    <property type="molecule type" value="Genomic_DNA"/>
</dbReference>
<gene>
    <name evidence="1" type="ORF">P691DRAFT_789329</name>
</gene>
<evidence type="ECO:0000313" key="1">
    <source>
        <dbReference type="EMBL" id="KAF9442518.1"/>
    </source>
</evidence>
<reference evidence="1" key="1">
    <citation type="submission" date="2020-11" db="EMBL/GenBank/DDBJ databases">
        <authorList>
            <consortium name="DOE Joint Genome Institute"/>
            <person name="Ahrendt S."/>
            <person name="Riley R."/>
            <person name="Andreopoulos W."/>
            <person name="Labutti K."/>
            <person name="Pangilinan J."/>
            <person name="Ruiz-Duenas F.J."/>
            <person name="Barrasa J.M."/>
            <person name="Sanchez-Garcia M."/>
            <person name="Camarero S."/>
            <person name="Miyauchi S."/>
            <person name="Serrano A."/>
            <person name="Linde D."/>
            <person name="Babiker R."/>
            <person name="Drula E."/>
            <person name="Ayuso-Fernandez I."/>
            <person name="Pacheco R."/>
            <person name="Padilla G."/>
            <person name="Ferreira P."/>
            <person name="Barriuso J."/>
            <person name="Kellner H."/>
            <person name="Castanera R."/>
            <person name="Alfaro M."/>
            <person name="Ramirez L."/>
            <person name="Pisabarro A.G."/>
            <person name="Kuo A."/>
            <person name="Tritt A."/>
            <person name="Lipzen A."/>
            <person name="He G."/>
            <person name="Yan M."/>
            <person name="Ng V."/>
            <person name="Cullen D."/>
            <person name="Martin F."/>
            <person name="Rosso M.-N."/>
            <person name="Henrissat B."/>
            <person name="Hibbett D."/>
            <person name="Martinez A.T."/>
            <person name="Grigoriev I.V."/>
        </authorList>
    </citation>
    <scope>NUCLEOTIDE SEQUENCE</scope>
    <source>
        <strain evidence="1">MF-IS2</strain>
    </source>
</reference>
<dbReference type="AlphaFoldDB" id="A0A9P5X0I7"/>